<evidence type="ECO:0000256" key="6">
    <source>
        <dbReference type="ARBA" id="ARBA00023136"/>
    </source>
</evidence>
<name>A0ABV4SDI1_9ACTN</name>
<dbReference type="InterPro" id="IPR000515">
    <property type="entry name" value="MetI-like"/>
</dbReference>
<proteinExistence type="inferred from homology"/>
<feature type="transmembrane region" description="Helical" evidence="7">
    <location>
        <begin position="33"/>
        <end position="55"/>
    </location>
</feature>
<comment type="similarity">
    <text evidence="7">Belongs to the binding-protein-dependent transport system permease family.</text>
</comment>
<dbReference type="EMBL" id="JBGOSP010000002">
    <property type="protein sequence ID" value="MFA3835613.1"/>
    <property type="molecule type" value="Genomic_DNA"/>
</dbReference>
<protein>
    <submittedName>
        <fullName evidence="9">Carbohydrate ABC transporter permease</fullName>
    </submittedName>
</protein>
<feature type="transmembrane region" description="Helical" evidence="7">
    <location>
        <begin position="179"/>
        <end position="200"/>
    </location>
</feature>
<feature type="transmembrane region" description="Helical" evidence="7">
    <location>
        <begin position="284"/>
        <end position="306"/>
    </location>
</feature>
<accession>A0ABV4SDI1</accession>
<organism evidence="9 10">
    <name type="scientific">Streptomyces aureus</name>
    <dbReference type="NCBI Taxonomy" id="193461"/>
    <lineage>
        <taxon>Bacteria</taxon>
        <taxon>Bacillati</taxon>
        <taxon>Actinomycetota</taxon>
        <taxon>Actinomycetes</taxon>
        <taxon>Kitasatosporales</taxon>
        <taxon>Streptomycetaceae</taxon>
        <taxon>Streptomyces</taxon>
    </lineage>
</organism>
<dbReference type="CDD" id="cd06261">
    <property type="entry name" value="TM_PBP2"/>
    <property type="match status" value="1"/>
</dbReference>
<evidence type="ECO:0000256" key="3">
    <source>
        <dbReference type="ARBA" id="ARBA00022475"/>
    </source>
</evidence>
<evidence type="ECO:0000256" key="7">
    <source>
        <dbReference type="RuleBase" id="RU363032"/>
    </source>
</evidence>
<evidence type="ECO:0000259" key="8">
    <source>
        <dbReference type="PROSITE" id="PS50928"/>
    </source>
</evidence>
<evidence type="ECO:0000256" key="5">
    <source>
        <dbReference type="ARBA" id="ARBA00022989"/>
    </source>
</evidence>
<gene>
    <name evidence="9" type="ORF">ACEG43_05365</name>
</gene>
<dbReference type="PANTHER" id="PTHR43005">
    <property type="entry name" value="BLR7065 PROTEIN"/>
    <property type="match status" value="1"/>
</dbReference>
<evidence type="ECO:0000256" key="4">
    <source>
        <dbReference type="ARBA" id="ARBA00022692"/>
    </source>
</evidence>
<keyword evidence="6 7" id="KW-0472">Membrane</keyword>
<dbReference type="InterPro" id="IPR035906">
    <property type="entry name" value="MetI-like_sf"/>
</dbReference>
<keyword evidence="2 7" id="KW-0813">Transport</keyword>
<comment type="caution">
    <text evidence="9">The sequence shown here is derived from an EMBL/GenBank/DDBJ whole genome shotgun (WGS) entry which is preliminary data.</text>
</comment>
<feature type="domain" description="ABC transmembrane type-1" evidence="8">
    <location>
        <begin position="91"/>
        <end position="305"/>
    </location>
</feature>
<sequence length="316" mass="34794">MTTLLDKPVHGAAHPDSRTAGAARRARLARMSFYVPAVLYLVIFFGYPVVANLVMSFQDYTVTSFYNGGAPFTGLANYTAIFTDELFSTSLWNTAVFTIASLVLQFAIGLGIALFFRRRFPLSSTLRALLLLPWLLPLLVSGTVFRWLLDQDYGVVNQVLLGLHLINDPVPWLVSPDHAMTAIVIANVWIGIPFNMVILYGGLQSIPPQLYEAASLDGAGAWQKFRHVTWPLLRPTTSVVVMLGLIYTIKAFDVVMVLTQGGPANSTQLLSTWSYALSFTNLQFGQGAAVSNVLIVIAMLFALVYLRAVRAEQSER</sequence>
<feature type="transmembrane region" description="Helical" evidence="7">
    <location>
        <begin position="128"/>
        <end position="149"/>
    </location>
</feature>
<dbReference type="Gene3D" id="1.10.3720.10">
    <property type="entry name" value="MetI-like"/>
    <property type="match status" value="1"/>
</dbReference>
<keyword evidence="5 7" id="KW-1133">Transmembrane helix</keyword>
<dbReference type="Proteomes" id="UP001571476">
    <property type="component" value="Unassembled WGS sequence"/>
</dbReference>
<evidence type="ECO:0000256" key="1">
    <source>
        <dbReference type="ARBA" id="ARBA00004651"/>
    </source>
</evidence>
<evidence type="ECO:0000313" key="10">
    <source>
        <dbReference type="Proteomes" id="UP001571476"/>
    </source>
</evidence>
<keyword evidence="3" id="KW-1003">Cell membrane</keyword>
<dbReference type="RefSeq" id="WP_372561593.1">
    <property type="nucleotide sequence ID" value="NZ_JBGOSP010000002.1"/>
</dbReference>
<comment type="subcellular location">
    <subcellularLocation>
        <location evidence="1 7">Cell membrane</location>
        <topology evidence="1 7">Multi-pass membrane protein</topology>
    </subcellularLocation>
</comment>
<keyword evidence="10" id="KW-1185">Reference proteome</keyword>
<dbReference type="SUPFAM" id="SSF161098">
    <property type="entry name" value="MetI-like"/>
    <property type="match status" value="1"/>
</dbReference>
<reference evidence="9 10" key="1">
    <citation type="submission" date="2024-08" db="EMBL/GenBank/DDBJ databases">
        <title>Genome sequence of Streptomyces aureus CACIA-1.46HGO.</title>
        <authorList>
            <person name="Evangelista-Martinez Z."/>
        </authorList>
    </citation>
    <scope>NUCLEOTIDE SEQUENCE [LARGE SCALE GENOMIC DNA]</scope>
    <source>
        <strain evidence="9 10">CACIA-1.46HGO</strain>
    </source>
</reference>
<dbReference type="PANTHER" id="PTHR43005:SF1">
    <property type="entry name" value="SPERMIDINE_PUTRESCINE TRANSPORT SYSTEM PERMEASE PROTEIN"/>
    <property type="match status" value="1"/>
</dbReference>
<evidence type="ECO:0000313" key="9">
    <source>
        <dbReference type="EMBL" id="MFA3835613.1"/>
    </source>
</evidence>
<feature type="transmembrane region" description="Helical" evidence="7">
    <location>
        <begin position="232"/>
        <end position="249"/>
    </location>
</feature>
<evidence type="ECO:0000256" key="2">
    <source>
        <dbReference type="ARBA" id="ARBA00022448"/>
    </source>
</evidence>
<dbReference type="PROSITE" id="PS50928">
    <property type="entry name" value="ABC_TM1"/>
    <property type="match status" value="1"/>
</dbReference>
<keyword evidence="4 7" id="KW-0812">Transmembrane</keyword>
<dbReference type="Pfam" id="PF00528">
    <property type="entry name" value="BPD_transp_1"/>
    <property type="match status" value="1"/>
</dbReference>
<feature type="transmembrane region" description="Helical" evidence="7">
    <location>
        <begin position="95"/>
        <end position="116"/>
    </location>
</feature>